<dbReference type="PROSITE" id="PS50932">
    <property type="entry name" value="HTH_LACI_2"/>
    <property type="match status" value="1"/>
</dbReference>
<evidence type="ECO:0000256" key="1">
    <source>
        <dbReference type="ARBA" id="ARBA00023015"/>
    </source>
</evidence>
<dbReference type="PANTHER" id="PTHR30146:SF109">
    <property type="entry name" value="HTH-TYPE TRANSCRIPTIONAL REGULATOR GALS"/>
    <property type="match status" value="1"/>
</dbReference>
<reference evidence="5 6" key="1">
    <citation type="submission" date="2017-04" db="EMBL/GenBank/DDBJ databases">
        <authorList>
            <person name="Afonso C.L."/>
            <person name="Miller P.J."/>
            <person name="Scott M.A."/>
            <person name="Spackman E."/>
            <person name="Goraichik I."/>
            <person name="Dimitrov K.M."/>
            <person name="Suarez D.L."/>
            <person name="Swayne D.E."/>
        </authorList>
    </citation>
    <scope>NUCLEOTIDE SEQUENCE [LARGE SCALE GENOMIC DNA]</scope>
    <source>
        <strain evidence="5 6">ToBE</strain>
    </source>
</reference>
<evidence type="ECO:0000256" key="3">
    <source>
        <dbReference type="ARBA" id="ARBA00023163"/>
    </source>
</evidence>
<accession>A0A1W1VC45</accession>
<dbReference type="RefSeq" id="WP_084663357.1">
    <property type="nucleotide sequence ID" value="NZ_LT838272.1"/>
</dbReference>
<keyword evidence="6" id="KW-1185">Reference proteome</keyword>
<dbReference type="Pfam" id="PF13377">
    <property type="entry name" value="Peripla_BP_3"/>
    <property type="match status" value="1"/>
</dbReference>
<feature type="domain" description="HTH lacI-type" evidence="4">
    <location>
        <begin position="2"/>
        <end position="57"/>
    </location>
</feature>
<evidence type="ECO:0000313" key="6">
    <source>
        <dbReference type="Proteomes" id="UP000192569"/>
    </source>
</evidence>
<dbReference type="InterPro" id="IPR028082">
    <property type="entry name" value="Peripla_BP_I"/>
</dbReference>
<dbReference type="SUPFAM" id="SSF47413">
    <property type="entry name" value="lambda repressor-like DNA-binding domains"/>
    <property type="match status" value="1"/>
</dbReference>
<dbReference type="AlphaFoldDB" id="A0A1W1VC45"/>
<dbReference type="EMBL" id="LT838272">
    <property type="protein sequence ID" value="SMB90544.1"/>
    <property type="molecule type" value="Genomic_DNA"/>
</dbReference>
<evidence type="ECO:0000259" key="4">
    <source>
        <dbReference type="PROSITE" id="PS50932"/>
    </source>
</evidence>
<dbReference type="PROSITE" id="PS00356">
    <property type="entry name" value="HTH_LACI_1"/>
    <property type="match status" value="1"/>
</dbReference>
<gene>
    <name evidence="5" type="ORF">SAMN00808754_0302</name>
</gene>
<evidence type="ECO:0000313" key="5">
    <source>
        <dbReference type="EMBL" id="SMB90544.1"/>
    </source>
</evidence>
<dbReference type="Gene3D" id="1.10.260.40">
    <property type="entry name" value="lambda repressor-like DNA-binding domains"/>
    <property type="match status" value="1"/>
</dbReference>
<dbReference type="Gene3D" id="3.40.50.2300">
    <property type="match status" value="2"/>
</dbReference>
<dbReference type="SMART" id="SM00354">
    <property type="entry name" value="HTH_LACI"/>
    <property type="match status" value="1"/>
</dbReference>
<sequence>MVTIKDVARRAGVSVTTVSRVLNNTPHPVSPETRQKVLEAVAELGFCPNAAARSLQLHETRTIGLMLPDVANPYYSGIVRGIEDVAHEEGYTIVLCNTDRSRERTLKYLRVLREKRVDGVIFMGGGIAEDAKEDRFFQQEDIPTVVIGRHSGAFPSVQIDNAEAARQAVMHLLTRGYRYIGCIAGPSSSTTVQDRLAGYRRALVENGLEYEPSWVVHADFTPAGGYRAAQELLERQPRPTALLVHNDLMAVGAIKALADRGLVIPRDVAVIGFDDIPLASYVTPGLTTVRIPVYELGATAMRLLRDLLVGQPVPEVTILPVDLVVRGST</sequence>
<dbReference type="InterPro" id="IPR046335">
    <property type="entry name" value="LacI/GalR-like_sensor"/>
</dbReference>
<dbReference type="Proteomes" id="UP000192569">
    <property type="component" value="Chromosome I"/>
</dbReference>
<dbReference type="CDD" id="cd01392">
    <property type="entry name" value="HTH_LacI"/>
    <property type="match status" value="1"/>
</dbReference>
<dbReference type="CDD" id="cd06267">
    <property type="entry name" value="PBP1_LacI_sugar_binding-like"/>
    <property type="match status" value="1"/>
</dbReference>
<keyword evidence="3" id="KW-0804">Transcription</keyword>
<dbReference type="Pfam" id="PF00356">
    <property type="entry name" value="LacI"/>
    <property type="match status" value="1"/>
</dbReference>
<organism evidence="5 6">
    <name type="scientific">Thermanaeromonas toyohensis ToBE</name>
    <dbReference type="NCBI Taxonomy" id="698762"/>
    <lineage>
        <taxon>Bacteria</taxon>
        <taxon>Bacillati</taxon>
        <taxon>Bacillota</taxon>
        <taxon>Clostridia</taxon>
        <taxon>Neomoorellales</taxon>
        <taxon>Neomoorellaceae</taxon>
        <taxon>Thermanaeromonas</taxon>
    </lineage>
</organism>
<dbReference type="STRING" id="698762.SAMN00808754_0302"/>
<dbReference type="PANTHER" id="PTHR30146">
    <property type="entry name" value="LACI-RELATED TRANSCRIPTIONAL REPRESSOR"/>
    <property type="match status" value="1"/>
</dbReference>
<dbReference type="GO" id="GO:0000976">
    <property type="term" value="F:transcription cis-regulatory region binding"/>
    <property type="evidence" value="ECO:0007669"/>
    <property type="project" value="TreeGrafter"/>
</dbReference>
<proteinExistence type="predicted"/>
<dbReference type="GO" id="GO:0003700">
    <property type="term" value="F:DNA-binding transcription factor activity"/>
    <property type="evidence" value="ECO:0007669"/>
    <property type="project" value="TreeGrafter"/>
</dbReference>
<keyword evidence="1" id="KW-0805">Transcription regulation</keyword>
<dbReference type="SUPFAM" id="SSF53822">
    <property type="entry name" value="Periplasmic binding protein-like I"/>
    <property type="match status" value="1"/>
</dbReference>
<dbReference type="PRINTS" id="PR00036">
    <property type="entry name" value="HTHLACI"/>
</dbReference>
<keyword evidence="2" id="KW-0238">DNA-binding</keyword>
<dbReference type="InterPro" id="IPR010982">
    <property type="entry name" value="Lambda_DNA-bd_dom_sf"/>
</dbReference>
<dbReference type="OrthoDB" id="9784962at2"/>
<name>A0A1W1VC45_9FIRM</name>
<evidence type="ECO:0000256" key="2">
    <source>
        <dbReference type="ARBA" id="ARBA00023125"/>
    </source>
</evidence>
<dbReference type="InterPro" id="IPR000843">
    <property type="entry name" value="HTH_LacI"/>
</dbReference>
<protein>
    <submittedName>
        <fullName evidence="5">Transcriptional regulator, LacI family</fullName>
    </submittedName>
</protein>